<dbReference type="EMBL" id="LAZR01002337">
    <property type="protein sequence ID" value="KKN31349.1"/>
    <property type="molecule type" value="Genomic_DNA"/>
</dbReference>
<accession>A0A0F9PMG5</accession>
<comment type="caution">
    <text evidence="1">The sequence shown here is derived from an EMBL/GenBank/DDBJ whole genome shotgun (WGS) entry which is preliminary data.</text>
</comment>
<dbReference type="AlphaFoldDB" id="A0A0F9PMG5"/>
<sequence>MEARTPPNEALADYQRRNCGGCEHADAELVGTGEPCCNRTWQDCEHRRRQHEACEAEATGTIPTSLDVLPMDADHDQRNDEAAAKWKAEREPCWKCGRAHGEGDEHCPPGEK</sequence>
<name>A0A0F9PMG5_9ZZZZ</name>
<protein>
    <submittedName>
        <fullName evidence="1">Uncharacterized protein</fullName>
    </submittedName>
</protein>
<gene>
    <name evidence="1" type="ORF">LCGC14_0825000</name>
</gene>
<reference evidence="1" key="1">
    <citation type="journal article" date="2015" name="Nature">
        <title>Complex archaea that bridge the gap between prokaryotes and eukaryotes.</title>
        <authorList>
            <person name="Spang A."/>
            <person name="Saw J.H."/>
            <person name="Jorgensen S.L."/>
            <person name="Zaremba-Niedzwiedzka K."/>
            <person name="Martijn J."/>
            <person name="Lind A.E."/>
            <person name="van Eijk R."/>
            <person name="Schleper C."/>
            <person name="Guy L."/>
            <person name="Ettema T.J."/>
        </authorList>
    </citation>
    <scope>NUCLEOTIDE SEQUENCE</scope>
</reference>
<organism evidence="1">
    <name type="scientific">marine sediment metagenome</name>
    <dbReference type="NCBI Taxonomy" id="412755"/>
    <lineage>
        <taxon>unclassified sequences</taxon>
        <taxon>metagenomes</taxon>
        <taxon>ecological metagenomes</taxon>
    </lineage>
</organism>
<proteinExistence type="predicted"/>
<evidence type="ECO:0000313" key="1">
    <source>
        <dbReference type="EMBL" id="KKN31349.1"/>
    </source>
</evidence>